<dbReference type="Gene3D" id="2.60.40.10">
    <property type="entry name" value="Immunoglobulins"/>
    <property type="match status" value="1"/>
</dbReference>
<gene>
    <name evidence="8" type="ORF">G5B37_06050</name>
</gene>
<feature type="domain" description="HYR" evidence="6">
    <location>
        <begin position="314"/>
        <end position="399"/>
    </location>
</feature>
<dbReference type="Gene3D" id="2.60.120.260">
    <property type="entry name" value="Galactose-binding domain-like"/>
    <property type="match status" value="1"/>
</dbReference>
<evidence type="ECO:0000256" key="5">
    <source>
        <dbReference type="SAM" id="SignalP"/>
    </source>
</evidence>
<evidence type="ECO:0000256" key="3">
    <source>
        <dbReference type="ARBA" id="ARBA00022737"/>
    </source>
</evidence>
<keyword evidence="1" id="KW-0645">Protease</keyword>
<feature type="signal peptide" evidence="5">
    <location>
        <begin position="1"/>
        <end position="22"/>
    </location>
</feature>
<evidence type="ECO:0000259" key="7">
    <source>
        <dbReference type="PROSITE" id="PS51829"/>
    </source>
</evidence>
<evidence type="ECO:0000313" key="9">
    <source>
        <dbReference type="Proteomes" id="UP000505306"/>
    </source>
</evidence>
<dbReference type="GO" id="GO:0004252">
    <property type="term" value="F:serine-type endopeptidase activity"/>
    <property type="evidence" value="ECO:0007669"/>
    <property type="project" value="InterPro"/>
</dbReference>
<organism evidence="8 9">
    <name type="scientific">Rasiella rasia</name>
    <dbReference type="NCBI Taxonomy" id="2744027"/>
    <lineage>
        <taxon>Bacteria</taxon>
        <taxon>Pseudomonadati</taxon>
        <taxon>Bacteroidota</taxon>
        <taxon>Flavobacteriia</taxon>
        <taxon>Flavobacteriales</taxon>
        <taxon>Flavobacteriaceae</taxon>
        <taxon>Rasiella</taxon>
    </lineage>
</organism>
<evidence type="ECO:0000256" key="1">
    <source>
        <dbReference type="ARBA" id="ARBA00022670"/>
    </source>
</evidence>
<evidence type="ECO:0000259" key="6">
    <source>
        <dbReference type="PROSITE" id="PS50825"/>
    </source>
</evidence>
<feature type="domain" description="HYR" evidence="6">
    <location>
        <begin position="1121"/>
        <end position="1208"/>
    </location>
</feature>
<dbReference type="Pfam" id="PF02494">
    <property type="entry name" value="HYR"/>
    <property type="match status" value="2"/>
</dbReference>
<dbReference type="InterPro" id="IPR008979">
    <property type="entry name" value="Galactose-bd-like_sf"/>
</dbReference>
<dbReference type="Pfam" id="PF18962">
    <property type="entry name" value="Por_Secre_tail"/>
    <property type="match status" value="1"/>
</dbReference>
<dbReference type="SUPFAM" id="SSF49854">
    <property type="entry name" value="Spermadhesin, CUB domain"/>
    <property type="match status" value="2"/>
</dbReference>
<keyword evidence="4" id="KW-0378">Hydrolase</keyword>
<dbReference type="InterPro" id="IPR002884">
    <property type="entry name" value="P_dom"/>
</dbReference>
<dbReference type="InterPro" id="IPR035914">
    <property type="entry name" value="Sperma_CUB_dom_sf"/>
</dbReference>
<keyword evidence="3" id="KW-0677">Repeat</keyword>
<reference evidence="8 9" key="1">
    <citation type="submission" date="2020-02" db="EMBL/GenBank/DDBJ databases">
        <title>Complete genome sequence of Flavobacteriaceae bacterium.</title>
        <authorList>
            <person name="Kim S.-J."/>
            <person name="Kim Y.-S."/>
            <person name="Kim K.-H."/>
        </authorList>
    </citation>
    <scope>NUCLEOTIDE SEQUENCE [LARGE SCALE GENOMIC DNA]</scope>
    <source>
        <strain evidence="8 9">RR4-40</strain>
    </source>
</reference>
<dbReference type="EMBL" id="CP049057">
    <property type="protein sequence ID" value="QIE59135.1"/>
    <property type="molecule type" value="Genomic_DNA"/>
</dbReference>
<dbReference type="Pfam" id="PF01483">
    <property type="entry name" value="P_proprotein"/>
    <property type="match status" value="1"/>
</dbReference>
<dbReference type="SUPFAM" id="SSF49785">
    <property type="entry name" value="Galactose-binding domain-like"/>
    <property type="match status" value="1"/>
</dbReference>
<dbReference type="NCBIfam" id="TIGR04183">
    <property type="entry name" value="Por_Secre_tail"/>
    <property type="match status" value="1"/>
</dbReference>
<name>A0A6G6GKN0_9FLAO</name>
<evidence type="ECO:0000313" key="8">
    <source>
        <dbReference type="EMBL" id="QIE59135.1"/>
    </source>
</evidence>
<evidence type="ECO:0000256" key="2">
    <source>
        <dbReference type="ARBA" id="ARBA00022729"/>
    </source>
</evidence>
<dbReference type="InterPro" id="IPR003410">
    <property type="entry name" value="HYR_dom"/>
</dbReference>
<dbReference type="KEGG" id="mgel:G5B37_06050"/>
<feature type="domain" description="P/Homo B" evidence="7">
    <location>
        <begin position="627"/>
        <end position="788"/>
    </location>
</feature>
<accession>A0A6G6GKN0</accession>
<dbReference type="Proteomes" id="UP000505306">
    <property type="component" value="Chromosome"/>
</dbReference>
<dbReference type="PANTHER" id="PTHR24273">
    <property type="entry name" value="FI04643P-RELATED"/>
    <property type="match status" value="1"/>
</dbReference>
<dbReference type="InterPro" id="IPR013783">
    <property type="entry name" value="Ig-like_fold"/>
</dbReference>
<protein>
    <submittedName>
        <fullName evidence="8">HYR domain-containing protein</fullName>
    </submittedName>
</protein>
<sequence>MKKITFMLMALLVTCCTWVTQAQTEIPQANATLTSGVDFVDGDIYTDSGGSLANYTSNEASTLDLVAGAGEIITISFTAFEVEASTGSSCFDNLTVVGDTGGGDATYSGDDDDAGAGLVCTDATDAAGAPTLGPFTSSEGGTLSFSFFSDGSVTDPGWTADITVTAVVAPVEIPQQDAVLMACADFVDGDIYTDSGGAAGDYGLNESSTLELQALPGETVSVTFTAFDVEATTTTCWDTLAVVGDAGGMNATYAGDDGDGGASLPCTDATDATGAPTLGPFTSAVGGSLSFTFNSDTSVTQSGWEAVIGVTGVCNVGMPPEIFCPADITENSDPGVCGGQVNFLGVAIDDEDGNISGDIVSTPFESGDVFPVGTTTVTLSVTDSDGNSAMCTFDVTVLDNEAPTITCPADITQTNDAGVCGANITVPLPTIMDNCPVVAGPPPPVVTGPETPFNYGPSGLIDTPTVLTGTVVSTGGDVTVTAMYDGDFSFSTEEFVLQGPDGATIVYSNAPATGADCTTFYTETFTIAEADWNNYVTTFGPDLTFTLLQDDDVDNFCLDASFQLSVAQGSVNGTLSNDYNGTNDASDFYPVGTTTVTWTYTDAAGFSASCTMDVTVTDDEAPVIVCAGAETPTLGSATEIVNTPIPDNDPAGLTSTLTVTDDFDITDLNVNLDINHSWIGDLIVTLTAPDGTTASVIVDRPGVPTSTVGCNNTVNDILVDMDDEAVDMIEEPCLTEYNGSFIPNEALSVFDGMSTLGDWTLFITDNAGLDTGSLNSWTLNYEYLAAAGPPADIVLDANGMATVNVIDLLTTVTDNCGMVTATTDVTGIAPGSITTLFDSNNGGSNGGAVYFDIAVDAGGDVTLTDLDLNTEEGGAFTVEMYTLVGTSVGNEGNAGAWTLAATGSGTASGTLNVPSNAVLDTQVVLTAGTTYGVALVMDATHGHSYSGTGTDPSPGMLMYSNSHMTLSLGSGSNAPFDGAPFTPRIWNGTLNYLANSTTPVPVEMIDLDCSDVGISTLDITVTDAAGNTSMCTATINVIDDTAPILVCQDFTLELGADGTAMLDPFDMIDMAASFEACGFDTAAVNIDDFTCADIGTPIEVTVFVADPSLNSAACTAFVTVVDLLGPEVTCPGDMTVDPGANNQLYEVPDYFGDGLATAVDNCTDPLTIFAQDPAPGSLIPDGVYTVTLSSTDEYGNVGSCTFELTVESILGVNDNNLDAGITMYPNPAQGQVTIANSSNILLEKATMYDVNGKLVNTTNLSDMQGEITIDISNLASGVYIVQIEGEDASVVKRLIKE</sequence>
<proteinExistence type="predicted"/>
<evidence type="ECO:0000256" key="4">
    <source>
        <dbReference type="ARBA" id="ARBA00022801"/>
    </source>
</evidence>
<dbReference type="PROSITE" id="PS51829">
    <property type="entry name" value="P_HOMO_B"/>
    <property type="match status" value="1"/>
</dbReference>
<dbReference type="PANTHER" id="PTHR24273:SF32">
    <property type="entry name" value="HYALIN"/>
    <property type="match status" value="1"/>
</dbReference>
<dbReference type="PROSITE" id="PS50825">
    <property type="entry name" value="HYR"/>
    <property type="match status" value="3"/>
</dbReference>
<dbReference type="Gene3D" id="2.60.120.290">
    <property type="entry name" value="Spermadhesin, CUB domain"/>
    <property type="match status" value="2"/>
</dbReference>
<feature type="chain" id="PRO_5026041503" evidence="5">
    <location>
        <begin position="23"/>
        <end position="1297"/>
    </location>
</feature>
<keyword evidence="9" id="KW-1185">Reference proteome</keyword>
<keyword evidence="2 5" id="KW-0732">Signal</keyword>
<dbReference type="RefSeq" id="WP_164679164.1">
    <property type="nucleotide sequence ID" value="NZ_CP049057.1"/>
</dbReference>
<feature type="domain" description="HYR" evidence="6">
    <location>
        <begin position="530"/>
        <end position="618"/>
    </location>
</feature>
<dbReference type="GO" id="GO:0006508">
    <property type="term" value="P:proteolysis"/>
    <property type="evidence" value="ECO:0007669"/>
    <property type="project" value="UniProtKB-KW"/>
</dbReference>
<dbReference type="InterPro" id="IPR026444">
    <property type="entry name" value="Secre_tail"/>
</dbReference>